<dbReference type="InterPro" id="IPR024735">
    <property type="entry name" value="TcpC"/>
</dbReference>
<keyword evidence="4" id="KW-1185">Reference proteome</keyword>
<feature type="transmembrane region" description="Helical" evidence="2">
    <location>
        <begin position="36"/>
        <end position="58"/>
    </location>
</feature>
<dbReference type="AlphaFoldDB" id="A0AA90TWX0"/>
<comment type="caution">
    <text evidence="3">The sequence shown here is derived from an EMBL/GenBank/DDBJ whole genome shotgun (WGS) entry which is preliminary data.</text>
</comment>
<feature type="region of interest" description="Disordered" evidence="1">
    <location>
        <begin position="183"/>
        <end position="202"/>
    </location>
</feature>
<dbReference type="RefSeq" id="WP_308914598.1">
    <property type="nucleotide sequence ID" value="NZ_JAVGVR010000002.1"/>
</dbReference>
<dbReference type="EMBL" id="JAVGVR010000002">
    <property type="protein sequence ID" value="MDQ6600975.1"/>
    <property type="molecule type" value="Genomic_DNA"/>
</dbReference>
<dbReference type="Proteomes" id="UP001178888">
    <property type="component" value="Unassembled WGS sequence"/>
</dbReference>
<gene>
    <name evidence="3" type="ORF">RCG21_32800</name>
</gene>
<keyword evidence="2" id="KW-0472">Membrane</keyword>
<proteinExistence type="predicted"/>
<dbReference type="CDD" id="cd16428">
    <property type="entry name" value="TcpC_C"/>
    <property type="match status" value="1"/>
</dbReference>
<evidence type="ECO:0000256" key="1">
    <source>
        <dbReference type="SAM" id="MobiDB-lite"/>
    </source>
</evidence>
<reference evidence="3" key="1">
    <citation type="submission" date="2023-08" db="EMBL/GenBank/DDBJ databases">
        <title>Nitrogen cycling bacteria in agricultural field soils.</title>
        <authorList>
            <person name="Jang J."/>
        </authorList>
    </citation>
    <scope>NUCLEOTIDE SEQUENCE</scope>
    <source>
        <strain evidence="3">PS3-36</strain>
    </source>
</reference>
<evidence type="ECO:0000256" key="2">
    <source>
        <dbReference type="SAM" id="Phobius"/>
    </source>
</evidence>
<name>A0AA90TWX0_9BACI</name>
<sequence length="357" mass="40927">MINKLIGGIKVNADRGRNKVLKDERRLKSSKFNSRMAFTILFWAVVIGVIFFTFQSWARTGFLNNKINGYQEKASAQIASLNEIGFANSPAGEDYTKKFIEAYINVPNDPKQREERAKTLQNFLAEGLKVEQLESLSEFKGKRVLQSASLYDVKDVNEDAASYVYRIKYELFKTVEKKQQVEVKKEDKKGKQQTVKEGRVIKQDESLGEKEQMLVVRVGTDGNSFNVIEQPYYQTLPSNSRLTAIRDQTDKSKKNIKAEAQLKQFATQFFTSYTTNSIDEMSYLMKNPETLKGLYQYKGLEGFIVYDGEKEGQYIVKTLVLLQEANTELQTKHPFTLVVSKQNNKFYVQELKHTLGG</sequence>
<dbReference type="Pfam" id="PF12642">
    <property type="entry name" value="TpcC"/>
    <property type="match status" value="1"/>
</dbReference>
<dbReference type="Gene3D" id="3.10.450.540">
    <property type="match status" value="1"/>
</dbReference>
<keyword evidence="2" id="KW-0812">Transmembrane</keyword>
<dbReference type="CDD" id="cd16386">
    <property type="entry name" value="TcpC_N"/>
    <property type="match status" value="1"/>
</dbReference>
<keyword evidence="2" id="KW-1133">Transmembrane helix</keyword>
<protein>
    <submittedName>
        <fullName evidence="3">Conjugal transfer protein</fullName>
    </submittedName>
</protein>
<evidence type="ECO:0000313" key="3">
    <source>
        <dbReference type="EMBL" id="MDQ6600975.1"/>
    </source>
</evidence>
<dbReference type="InterPro" id="IPR035628">
    <property type="entry name" value="TcpC_C"/>
</dbReference>
<organism evidence="3 4">
    <name type="scientific">Bacillus salipaludis</name>
    <dbReference type="NCBI Taxonomy" id="2547811"/>
    <lineage>
        <taxon>Bacteria</taxon>
        <taxon>Bacillati</taxon>
        <taxon>Bacillota</taxon>
        <taxon>Bacilli</taxon>
        <taxon>Bacillales</taxon>
        <taxon>Bacillaceae</taxon>
        <taxon>Bacillus</taxon>
    </lineage>
</organism>
<accession>A0AA90TWX0</accession>
<evidence type="ECO:0000313" key="4">
    <source>
        <dbReference type="Proteomes" id="UP001178888"/>
    </source>
</evidence>